<proteinExistence type="predicted"/>
<comment type="caution">
    <text evidence="2">The sequence shown here is derived from an EMBL/GenBank/DDBJ whole genome shotgun (WGS) entry which is preliminary data.</text>
</comment>
<dbReference type="Pfam" id="PF01973">
    <property type="entry name" value="MptE-like"/>
    <property type="match status" value="1"/>
</dbReference>
<sequence>MKIIKTSDGYKVCRIKKDGKYEYLADIAHYDQEIRKLIDTLDGLKFDSLIFLFGIDTGSYLEQLKKCLCSKNNVIIFEPNPSVFKQFKAALSDNIRLVFYEEKLVKQIFEQTITLKNINNIYFYAFGNYQKIYKKEYDRLIEHLDWTITNAASQVYLAKRFKNVFIKNMIANMKIINQATPVNNYVFSNKDVPAIVVSGGSSLDQNIKDMVKQRDKLNDYFIITGSRTLKALVENGIVPDMVVSVDPVDANYEMMKDYLDLDVPLAFYEYSNRYLLRDYSGEKILISLLLSHTIKGMENVKSVYCGGSVSHACIDIANMLGCSPILLTGQDFALTNKKHHADSALFPFDSTSRYDAQILIKDINGNPIETTVTLDSFRRNLEYYISCYKDRPRVQFINCSYGAEIKGAPHRELSEILEKGTFSGRKTPCRPDHELNINPEKTIKTILEFLDNYLTKTSQGLELCQIILSENNSKSLLEVEEDDIDLQRILYILQIVNNIENDPYNQFIGGYFTEFLYDMKEKNNHMSAKDFDRLTSDLQYQTNFLNEYLECLNKILAEVKDTIVSTVSEFYQSHIV</sequence>
<dbReference type="RefSeq" id="WP_170072288.1">
    <property type="nucleotide sequence ID" value="NZ_PTJA01000004.1"/>
</dbReference>
<dbReference type="Proteomes" id="UP000237749">
    <property type="component" value="Unassembled WGS sequence"/>
</dbReference>
<dbReference type="InterPro" id="IPR002826">
    <property type="entry name" value="MptE-like"/>
</dbReference>
<dbReference type="EMBL" id="PTJA01000004">
    <property type="protein sequence ID" value="PPK81296.1"/>
    <property type="molecule type" value="Genomic_DNA"/>
</dbReference>
<dbReference type="PANTHER" id="PTHR41786:SF1">
    <property type="entry name" value="6-HYDROXYMETHYLPTERIN DIPHOSPHOKINASE MPTE-LIKE DOMAIN-CONTAINING PROTEIN"/>
    <property type="match status" value="1"/>
</dbReference>
<evidence type="ECO:0000313" key="3">
    <source>
        <dbReference type="Proteomes" id="UP000237749"/>
    </source>
</evidence>
<gene>
    <name evidence="2" type="ORF">BXY41_10497</name>
</gene>
<protein>
    <recommendedName>
        <fullName evidence="1">6-hydroxymethylpterin diphosphokinase MptE-like domain-containing protein</fullName>
    </recommendedName>
</protein>
<reference evidence="2 3" key="1">
    <citation type="submission" date="2018-02" db="EMBL/GenBank/DDBJ databases">
        <title>Genomic Encyclopedia of Archaeal and Bacterial Type Strains, Phase II (KMG-II): from individual species to whole genera.</title>
        <authorList>
            <person name="Goeker M."/>
        </authorList>
    </citation>
    <scope>NUCLEOTIDE SEQUENCE [LARGE SCALE GENOMIC DNA]</scope>
    <source>
        <strain evidence="2 3">DSM 3808</strain>
    </source>
</reference>
<accession>A0A2S6HU19</accession>
<dbReference type="AlphaFoldDB" id="A0A2S6HU19"/>
<evidence type="ECO:0000259" key="1">
    <source>
        <dbReference type="Pfam" id="PF01973"/>
    </source>
</evidence>
<feature type="domain" description="6-hydroxymethylpterin diphosphokinase MptE-like" evidence="1">
    <location>
        <begin position="167"/>
        <end position="336"/>
    </location>
</feature>
<organism evidence="2 3">
    <name type="scientific">Lacrimispora xylanisolvens</name>
    <dbReference type="NCBI Taxonomy" id="384636"/>
    <lineage>
        <taxon>Bacteria</taxon>
        <taxon>Bacillati</taxon>
        <taxon>Bacillota</taxon>
        <taxon>Clostridia</taxon>
        <taxon>Lachnospirales</taxon>
        <taxon>Lachnospiraceae</taxon>
        <taxon>Lacrimispora</taxon>
    </lineage>
</organism>
<name>A0A2S6HU19_9FIRM</name>
<keyword evidence="3" id="KW-1185">Reference proteome</keyword>
<dbReference type="PANTHER" id="PTHR41786">
    <property type="entry name" value="MOTILITY ACCESSORY FACTOR MAF"/>
    <property type="match status" value="1"/>
</dbReference>
<evidence type="ECO:0000313" key="2">
    <source>
        <dbReference type="EMBL" id="PPK81296.1"/>
    </source>
</evidence>